<evidence type="ECO:0000313" key="9">
    <source>
        <dbReference type="Proteomes" id="UP001162164"/>
    </source>
</evidence>
<keyword evidence="3" id="KW-0862">Zinc</keyword>
<dbReference type="SMART" id="SM00692">
    <property type="entry name" value="DM3"/>
    <property type="match status" value="1"/>
</dbReference>
<organism evidence="8 9">
    <name type="scientific">Molorchus minor</name>
    <dbReference type="NCBI Taxonomy" id="1323400"/>
    <lineage>
        <taxon>Eukaryota</taxon>
        <taxon>Metazoa</taxon>
        <taxon>Ecdysozoa</taxon>
        <taxon>Arthropoda</taxon>
        <taxon>Hexapoda</taxon>
        <taxon>Insecta</taxon>
        <taxon>Pterygota</taxon>
        <taxon>Neoptera</taxon>
        <taxon>Endopterygota</taxon>
        <taxon>Coleoptera</taxon>
        <taxon>Polyphaga</taxon>
        <taxon>Cucujiformia</taxon>
        <taxon>Chrysomeloidea</taxon>
        <taxon>Cerambycidae</taxon>
        <taxon>Lamiinae</taxon>
        <taxon>Monochamini</taxon>
        <taxon>Molorchus</taxon>
    </lineage>
</organism>
<dbReference type="Gene3D" id="6.20.210.20">
    <property type="entry name" value="THAP domain"/>
    <property type="match status" value="1"/>
</dbReference>
<evidence type="ECO:0000259" key="7">
    <source>
        <dbReference type="PROSITE" id="PS50950"/>
    </source>
</evidence>
<feature type="domain" description="THAP-type" evidence="7">
    <location>
        <begin position="32"/>
        <end position="108"/>
    </location>
</feature>
<dbReference type="Pfam" id="PF21787">
    <property type="entry name" value="TNP-like_RNaseH_N"/>
    <property type="match status" value="1"/>
</dbReference>
<feature type="region of interest" description="Disordered" evidence="6">
    <location>
        <begin position="153"/>
        <end position="176"/>
    </location>
</feature>
<evidence type="ECO:0000256" key="3">
    <source>
        <dbReference type="ARBA" id="ARBA00022833"/>
    </source>
</evidence>
<evidence type="ECO:0000256" key="6">
    <source>
        <dbReference type="SAM" id="MobiDB-lite"/>
    </source>
</evidence>
<evidence type="ECO:0000256" key="1">
    <source>
        <dbReference type="ARBA" id="ARBA00022723"/>
    </source>
</evidence>
<dbReference type="InterPro" id="IPR006612">
    <property type="entry name" value="THAP_Znf"/>
</dbReference>
<dbReference type="SUPFAM" id="SSF57716">
    <property type="entry name" value="Glucocorticoid receptor-like (DNA-binding domain)"/>
    <property type="match status" value="1"/>
</dbReference>
<evidence type="ECO:0000256" key="5">
    <source>
        <dbReference type="PROSITE-ProRule" id="PRU00309"/>
    </source>
</evidence>
<reference evidence="8" key="1">
    <citation type="journal article" date="2023" name="Insect Mol. Biol.">
        <title>Genome sequencing provides insights into the evolution of gene families encoding plant cell wall-degrading enzymes in longhorned beetles.</title>
        <authorList>
            <person name="Shin N.R."/>
            <person name="Okamura Y."/>
            <person name="Kirsch R."/>
            <person name="Pauchet Y."/>
        </authorList>
    </citation>
    <scope>NUCLEOTIDE SEQUENCE</scope>
    <source>
        <strain evidence="8">MMC_N1</strain>
    </source>
</reference>
<dbReference type="Proteomes" id="UP001162164">
    <property type="component" value="Unassembled WGS sequence"/>
</dbReference>
<dbReference type="InterPro" id="IPR048365">
    <property type="entry name" value="TNP-like_RNaseH_N"/>
</dbReference>
<gene>
    <name evidence="8" type="ORF">NQ317_003067</name>
</gene>
<comment type="caution">
    <text evidence="8">The sequence shown here is derived from an EMBL/GenBank/DDBJ whole genome shotgun (WGS) entry which is preliminary data.</text>
</comment>
<accession>A0ABQ9J3Q9</accession>
<dbReference type="Pfam" id="PF05485">
    <property type="entry name" value="THAP"/>
    <property type="match status" value="1"/>
</dbReference>
<keyword evidence="1" id="KW-0479">Metal-binding</keyword>
<evidence type="ECO:0000313" key="8">
    <source>
        <dbReference type="EMBL" id="KAJ8972521.1"/>
    </source>
</evidence>
<dbReference type="EMBL" id="JAPWTJ010001326">
    <property type="protein sequence ID" value="KAJ8972521.1"/>
    <property type="molecule type" value="Genomic_DNA"/>
</dbReference>
<sequence length="370" mass="42417">MDGENEGMEEILLLAALIEEENQERRTYNINMPSKCLVCGYGAHEVEKMHRFPLNDDKSKLWQEMMGIKYEPALLLRNYLICSRHFTADSYANLVTRKLNRNAVPSLLPCQLDSPLERVTIVGTDLFQSTNIDFGESVVSEDQIPSCSGIQQRQSSTGEAVRIQDSVPSTSGIPKRPITTATRRSVFRSIIGLSRADATPRKQHLIRIVESKEIHIRNLKKLCKKRANDIKLLKDIDDSPVMRNIFKDMPSATADFLISQLRCARRQPHGRRWTFKEKVIALALFKRSPRCYSLLRKIVALPSKNTLLELLRKVSFNSGVNDHLFKHIECTKDEKTKYCVLLFDEMDIKEHVQYDAHSDRIVGFEELEGL</sequence>
<dbReference type="InterPro" id="IPR038441">
    <property type="entry name" value="THAP_Znf_sf"/>
</dbReference>
<proteinExistence type="predicted"/>
<keyword evidence="2 5" id="KW-0863">Zinc-finger</keyword>
<protein>
    <recommendedName>
        <fullName evidence="7">THAP-type domain-containing protein</fullName>
    </recommendedName>
</protein>
<evidence type="ECO:0000256" key="4">
    <source>
        <dbReference type="ARBA" id="ARBA00023125"/>
    </source>
</evidence>
<dbReference type="PROSITE" id="PS50950">
    <property type="entry name" value="ZF_THAP"/>
    <property type="match status" value="1"/>
</dbReference>
<dbReference type="SMART" id="SM00980">
    <property type="entry name" value="THAP"/>
    <property type="match status" value="1"/>
</dbReference>
<name>A0ABQ9J3Q9_9CUCU</name>
<evidence type="ECO:0000256" key="2">
    <source>
        <dbReference type="ARBA" id="ARBA00022771"/>
    </source>
</evidence>
<keyword evidence="9" id="KW-1185">Reference proteome</keyword>
<keyword evidence="4 5" id="KW-0238">DNA-binding</keyword>